<organism evidence="4 5">
    <name type="scientific">Malus baccata</name>
    <name type="common">Siberian crab apple</name>
    <name type="synonym">Pyrus baccata</name>
    <dbReference type="NCBI Taxonomy" id="106549"/>
    <lineage>
        <taxon>Eukaryota</taxon>
        <taxon>Viridiplantae</taxon>
        <taxon>Streptophyta</taxon>
        <taxon>Embryophyta</taxon>
        <taxon>Tracheophyta</taxon>
        <taxon>Spermatophyta</taxon>
        <taxon>Magnoliopsida</taxon>
        <taxon>eudicotyledons</taxon>
        <taxon>Gunneridae</taxon>
        <taxon>Pentapetalae</taxon>
        <taxon>rosids</taxon>
        <taxon>fabids</taxon>
        <taxon>Rosales</taxon>
        <taxon>Rosaceae</taxon>
        <taxon>Amygdaloideae</taxon>
        <taxon>Maleae</taxon>
        <taxon>Malus</taxon>
    </lineage>
</organism>
<dbReference type="Gene3D" id="1.10.510.10">
    <property type="entry name" value="Transferase(Phosphotransferase) domain 1"/>
    <property type="match status" value="1"/>
</dbReference>
<evidence type="ECO:0000256" key="3">
    <source>
        <dbReference type="SAM" id="MobiDB-lite"/>
    </source>
</evidence>
<accession>A0A540KXK1</accession>
<dbReference type="InterPro" id="IPR050528">
    <property type="entry name" value="L-type_Lectin-RKs"/>
</dbReference>
<reference evidence="4 5" key="1">
    <citation type="journal article" date="2019" name="G3 (Bethesda)">
        <title>Sequencing of a Wild Apple (Malus baccata) Genome Unravels the Differences Between Cultivated and Wild Apple Species Regarding Disease Resistance and Cold Tolerance.</title>
        <authorList>
            <person name="Chen X."/>
        </authorList>
    </citation>
    <scope>NUCLEOTIDE SEQUENCE [LARGE SCALE GENOMIC DNA]</scope>
    <source>
        <strain evidence="5">cv. Shandingzi</strain>
        <tissue evidence="4">Leaves</tissue>
    </source>
</reference>
<protein>
    <recommendedName>
        <fullName evidence="6">Protein kinase domain-containing protein</fullName>
    </recommendedName>
</protein>
<dbReference type="AlphaFoldDB" id="A0A540KXK1"/>
<evidence type="ECO:0000256" key="1">
    <source>
        <dbReference type="ARBA" id="ARBA00022741"/>
    </source>
</evidence>
<keyword evidence="1" id="KW-0547">Nucleotide-binding</keyword>
<evidence type="ECO:0000256" key="2">
    <source>
        <dbReference type="ARBA" id="ARBA00022840"/>
    </source>
</evidence>
<gene>
    <name evidence="4" type="ORF">C1H46_035701</name>
</gene>
<keyword evidence="5" id="KW-1185">Reference proteome</keyword>
<dbReference type="Proteomes" id="UP000315295">
    <property type="component" value="Unassembled WGS sequence"/>
</dbReference>
<dbReference type="SUPFAM" id="SSF56112">
    <property type="entry name" value="Protein kinase-like (PK-like)"/>
    <property type="match status" value="1"/>
</dbReference>
<evidence type="ECO:0008006" key="6">
    <source>
        <dbReference type="Google" id="ProtNLM"/>
    </source>
</evidence>
<dbReference type="STRING" id="106549.A0A540KXK1"/>
<evidence type="ECO:0000313" key="5">
    <source>
        <dbReference type="Proteomes" id="UP000315295"/>
    </source>
</evidence>
<dbReference type="GO" id="GO:0005524">
    <property type="term" value="F:ATP binding"/>
    <property type="evidence" value="ECO:0007669"/>
    <property type="project" value="UniProtKB-KW"/>
</dbReference>
<feature type="region of interest" description="Disordered" evidence="3">
    <location>
        <begin position="126"/>
        <end position="149"/>
    </location>
</feature>
<sequence>MPLAPEYAATQRVTKKCDIYSFGVVALEISCGRKAIEPRFGGGRVNMVEWVWELYGEGKIIEAADLRLCGSFDEKQMECLLIVGMLFAHPDYNSRPSIRQVIQVLNCEVKVPFLILPLRTPMSTSPPDISLSASSSSTTIATKPPSSSR</sequence>
<dbReference type="InterPro" id="IPR011009">
    <property type="entry name" value="Kinase-like_dom_sf"/>
</dbReference>
<name>A0A540KXK1_MALBA</name>
<comment type="caution">
    <text evidence="4">The sequence shown here is derived from an EMBL/GenBank/DDBJ whole genome shotgun (WGS) entry which is preliminary data.</text>
</comment>
<dbReference type="PANTHER" id="PTHR27007">
    <property type="match status" value="1"/>
</dbReference>
<proteinExistence type="predicted"/>
<keyword evidence="2" id="KW-0067">ATP-binding</keyword>
<dbReference type="EMBL" id="VIEB01000894">
    <property type="protein sequence ID" value="TQD78742.1"/>
    <property type="molecule type" value="Genomic_DNA"/>
</dbReference>
<evidence type="ECO:0000313" key="4">
    <source>
        <dbReference type="EMBL" id="TQD78742.1"/>
    </source>
</evidence>